<gene>
    <name evidence="7" type="ORF">DFQ59_101917</name>
</gene>
<dbReference type="RefSeq" id="WP_114278433.1">
    <property type="nucleotide sequence ID" value="NZ_QPJY01000001.1"/>
</dbReference>
<keyword evidence="2 5" id="KW-1133">Transmembrane helix</keyword>
<feature type="transmembrane region" description="Helical" evidence="5">
    <location>
        <begin position="41"/>
        <end position="61"/>
    </location>
</feature>
<dbReference type="GO" id="GO:0022857">
    <property type="term" value="F:transmembrane transporter activity"/>
    <property type="evidence" value="ECO:0007669"/>
    <property type="project" value="InterPro"/>
</dbReference>
<dbReference type="PANTHER" id="PTHR23521:SF3">
    <property type="entry name" value="MFS TRANSPORTER"/>
    <property type="match status" value="1"/>
</dbReference>
<dbReference type="EMBL" id="QPJY01000001">
    <property type="protein sequence ID" value="RCX33610.1"/>
    <property type="molecule type" value="Genomic_DNA"/>
</dbReference>
<feature type="domain" description="Major facilitator superfamily (MFS) profile" evidence="6">
    <location>
        <begin position="200"/>
        <end position="435"/>
    </location>
</feature>
<keyword evidence="1 5" id="KW-0812">Transmembrane</keyword>
<evidence type="ECO:0000256" key="2">
    <source>
        <dbReference type="ARBA" id="ARBA00022989"/>
    </source>
</evidence>
<feature type="transmembrane region" description="Helical" evidence="5">
    <location>
        <begin position="233"/>
        <end position="254"/>
    </location>
</feature>
<dbReference type="GO" id="GO:0005886">
    <property type="term" value="C:plasma membrane"/>
    <property type="evidence" value="ECO:0007669"/>
    <property type="project" value="TreeGrafter"/>
</dbReference>
<feature type="transmembrane region" description="Helical" evidence="5">
    <location>
        <begin position="131"/>
        <end position="151"/>
    </location>
</feature>
<protein>
    <submittedName>
        <fullName evidence="7">Putative MFS family arabinose efflux permease</fullName>
    </submittedName>
</protein>
<comment type="caution">
    <text evidence="7">The sequence shown here is derived from an EMBL/GenBank/DDBJ whole genome shotgun (WGS) entry which is preliminary data.</text>
</comment>
<dbReference type="SUPFAM" id="SSF103473">
    <property type="entry name" value="MFS general substrate transporter"/>
    <property type="match status" value="1"/>
</dbReference>
<organism evidence="7 8">
    <name type="scientific">Thioalbus denitrificans</name>
    <dbReference type="NCBI Taxonomy" id="547122"/>
    <lineage>
        <taxon>Bacteria</taxon>
        <taxon>Pseudomonadati</taxon>
        <taxon>Pseudomonadota</taxon>
        <taxon>Gammaproteobacteria</taxon>
        <taxon>Chromatiales</taxon>
        <taxon>Ectothiorhodospiraceae</taxon>
        <taxon>Thioalbus</taxon>
    </lineage>
</organism>
<evidence type="ECO:0000256" key="1">
    <source>
        <dbReference type="ARBA" id="ARBA00022692"/>
    </source>
</evidence>
<feature type="transmembrane region" description="Helical" evidence="5">
    <location>
        <begin position="355"/>
        <end position="374"/>
    </location>
</feature>
<feature type="transmembrane region" description="Helical" evidence="5">
    <location>
        <begin position="330"/>
        <end position="349"/>
    </location>
</feature>
<dbReference type="AlphaFoldDB" id="A0A369CHQ5"/>
<dbReference type="InterPro" id="IPR011701">
    <property type="entry name" value="MFS"/>
</dbReference>
<dbReference type="InterPro" id="IPR036259">
    <property type="entry name" value="MFS_trans_sf"/>
</dbReference>
<keyword evidence="3 5" id="KW-0472">Membrane</keyword>
<feature type="transmembrane region" description="Helical" evidence="5">
    <location>
        <begin position="197"/>
        <end position="221"/>
    </location>
</feature>
<dbReference type="Proteomes" id="UP000252707">
    <property type="component" value="Unassembled WGS sequence"/>
</dbReference>
<evidence type="ECO:0000256" key="3">
    <source>
        <dbReference type="ARBA" id="ARBA00023136"/>
    </source>
</evidence>
<evidence type="ECO:0000256" key="4">
    <source>
        <dbReference type="SAM" id="MobiDB-lite"/>
    </source>
</evidence>
<dbReference type="Gene3D" id="1.20.1250.20">
    <property type="entry name" value="MFS general substrate transporter like domains"/>
    <property type="match status" value="2"/>
</dbReference>
<dbReference type="OrthoDB" id="9810614at2"/>
<feature type="transmembrane region" description="Helical" evidence="5">
    <location>
        <begin position="290"/>
        <end position="309"/>
    </location>
</feature>
<name>A0A369CHQ5_9GAMM</name>
<reference evidence="7 8" key="1">
    <citation type="submission" date="2018-07" db="EMBL/GenBank/DDBJ databases">
        <title>Genomic Encyclopedia of Type Strains, Phase IV (KMG-IV): sequencing the most valuable type-strain genomes for metagenomic binning, comparative biology and taxonomic classification.</title>
        <authorList>
            <person name="Goeker M."/>
        </authorList>
    </citation>
    <scope>NUCLEOTIDE SEQUENCE [LARGE SCALE GENOMIC DNA]</scope>
    <source>
        <strain evidence="7 8">DSM 26407</strain>
    </source>
</reference>
<evidence type="ECO:0000313" key="7">
    <source>
        <dbReference type="EMBL" id="RCX33610.1"/>
    </source>
</evidence>
<accession>A0A369CHQ5</accession>
<dbReference type="PROSITE" id="PS50850">
    <property type="entry name" value="MFS"/>
    <property type="match status" value="1"/>
</dbReference>
<evidence type="ECO:0000256" key="5">
    <source>
        <dbReference type="SAM" id="Phobius"/>
    </source>
</evidence>
<feature type="region of interest" description="Disordered" evidence="4">
    <location>
        <begin position="406"/>
        <end position="435"/>
    </location>
</feature>
<dbReference type="InterPro" id="IPR047200">
    <property type="entry name" value="MFS_YcaD-like"/>
</dbReference>
<keyword evidence="8" id="KW-1185">Reference proteome</keyword>
<feature type="transmembrane region" description="Helical" evidence="5">
    <location>
        <begin position="12"/>
        <end position="35"/>
    </location>
</feature>
<feature type="transmembrane region" description="Helical" evidence="5">
    <location>
        <begin position="157"/>
        <end position="177"/>
    </location>
</feature>
<evidence type="ECO:0000313" key="8">
    <source>
        <dbReference type="Proteomes" id="UP000252707"/>
    </source>
</evidence>
<feature type="transmembrane region" description="Helical" evidence="5">
    <location>
        <begin position="98"/>
        <end position="119"/>
    </location>
</feature>
<feature type="transmembrane region" description="Helical" evidence="5">
    <location>
        <begin position="73"/>
        <end position="92"/>
    </location>
</feature>
<sequence>MITVVTSISSLLLGIGTLLVGVGFLGTLLGVRAGIEGFSEQVTGLVMSAYFAGYILGTWACPSLIRRVGHIRAFTAMAAVASVCVTAHALWVHPLVWAALRVISGACLVGLYIVIESWLNVLAPNQKRGKMLSVYMMTTLLAMAGGQYLILVADPAAFMPFGIIAMLVSLGLVPVALTRVLQPQPVETPAVVGIGHLFRVSPLGVAGAFVTGFVLSAFWGMGAVFAQGIGLDAAGIAAYMSATILGGALLQWPVGHLSDRFDRRSVLTLFCFVAGGLSLAGWFLVDVSTVALLVASFFYGGVAFALYSLSVAHVNDHVSHAEVLEATRGLLLIYGVGAALGPAGAGLLMEMLGARSLLAAIAGVLGLLGLFAVYRMRTGAPIPAAAQGEFVSLVRTTPEAVELLPEAEVEPELDLPAPPPESAVEPEALRPTGTD</sequence>
<dbReference type="Pfam" id="PF07690">
    <property type="entry name" value="MFS_1"/>
    <property type="match status" value="1"/>
</dbReference>
<dbReference type="InterPro" id="IPR020846">
    <property type="entry name" value="MFS_dom"/>
</dbReference>
<dbReference type="CDD" id="cd17477">
    <property type="entry name" value="MFS_YcaD_like"/>
    <property type="match status" value="1"/>
</dbReference>
<evidence type="ECO:0000259" key="6">
    <source>
        <dbReference type="PROSITE" id="PS50850"/>
    </source>
</evidence>
<proteinExistence type="predicted"/>
<dbReference type="PANTHER" id="PTHR23521">
    <property type="entry name" value="TRANSPORTER MFS SUPERFAMILY"/>
    <property type="match status" value="1"/>
</dbReference>
<feature type="transmembrane region" description="Helical" evidence="5">
    <location>
        <begin position="266"/>
        <end position="284"/>
    </location>
</feature>